<protein>
    <recommendedName>
        <fullName evidence="1">Quercetin 2,3-dioxygenase C-terminal cupin domain-containing protein</fullName>
    </recommendedName>
</protein>
<dbReference type="SUPFAM" id="SSF51182">
    <property type="entry name" value="RmlC-like cupins"/>
    <property type="match status" value="1"/>
</dbReference>
<dbReference type="InterPro" id="IPR014710">
    <property type="entry name" value="RmlC-like_jellyroll"/>
</dbReference>
<dbReference type="Pfam" id="PF17954">
    <property type="entry name" value="Pirin_C_2"/>
    <property type="match status" value="1"/>
</dbReference>
<evidence type="ECO:0000259" key="1">
    <source>
        <dbReference type="Pfam" id="PF17954"/>
    </source>
</evidence>
<evidence type="ECO:0000313" key="2">
    <source>
        <dbReference type="EMBL" id="RBM07456.1"/>
    </source>
</evidence>
<name>A0A365YYV9_9PROT</name>
<evidence type="ECO:0000313" key="3">
    <source>
        <dbReference type="Proteomes" id="UP000252680"/>
    </source>
</evidence>
<dbReference type="AlphaFoldDB" id="A0A365YYV9"/>
<keyword evidence="3" id="KW-1185">Reference proteome</keyword>
<dbReference type="Gene3D" id="2.60.120.10">
    <property type="entry name" value="Jelly Rolls"/>
    <property type="match status" value="2"/>
</dbReference>
<reference evidence="2 3" key="1">
    <citation type="submission" date="2018-05" db="EMBL/GenBank/DDBJ databases">
        <title>Komagataeibacter cocois sp. nov., for a novel cellulose- producing strain isolated from coconut milk.</title>
        <authorList>
            <person name="Liu L."/>
            <person name="Wang Y."/>
            <person name="Liu S."/>
            <person name="Bi J."/>
            <person name="Chen H."/>
            <person name="Deng J."/>
            <person name="Zhang C."/>
            <person name="Hu Q."/>
            <person name="Li C."/>
        </authorList>
    </citation>
    <scope>NUCLEOTIDE SEQUENCE [LARGE SCALE GENOMIC DNA]</scope>
    <source>
        <strain evidence="2 3">WE7</strain>
    </source>
</reference>
<comment type="caution">
    <text evidence="2">The sequence shown here is derived from an EMBL/GenBank/DDBJ whole genome shotgun (WGS) entry which is preliminary data.</text>
</comment>
<dbReference type="PANTHER" id="PTHR43212">
    <property type="entry name" value="QUERCETIN 2,3-DIOXYGENASE"/>
    <property type="match status" value="1"/>
</dbReference>
<dbReference type="InterPro" id="IPR041602">
    <property type="entry name" value="Quercetinase_C"/>
</dbReference>
<dbReference type="InterPro" id="IPR012093">
    <property type="entry name" value="Pirin"/>
</dbReference>
<feature type="domain" description="Quercetin 2,3-dioxygenase C-terminal cupin" evidence="1">
    <location>
        <begin position="168"/>
        <end position="241"/>
    </location>
</feature>
<dbReference type="InterPro" id="IPR011051">
    <property type="entry name" value="RmlC_Cupin_sf"/>
</dbReference>
<accession>A0A365YYV9</accession>
<dbReference type="EMBL" id="QEXL01000008">
    <property type="protein sequence ID" value="RBM07456.1"/>
    <property type="molecule type" value="Genomic_DNA"/>
</dbReference>
<dbReference type="RefSeq" id="WP_113595792.1">
    <property type="nucleotide sequence ID" value="NZ_QEXL01000008.1"/>
</dbReference>
<sequence length="243" mass="26007">MITIRRASTLGTAHDGGVTFRCHFDFADWRSAGHAHEGRLRAVNQATLPPGTTCRLGPEASMDIATWVAHGDVAVQVDHFSHEHIQTGGLHLISTGSGCSDLQWKTTDAAAAVFQFWFVADTQGDFPFQAVRALCPAMDDGSFRILASGFPEDDPEQTEMVLDGSPVPLSSCARLLQATLRAGEGAAYQTAEARDLYLVVVSGVMRIGDEVLMPGDAAAIEEENTLTVIAQENGIVLLVDVAR</sequence>
<gene>
    <name evidence="2" type="ORF">NJLHNGOC_07325</name>
</gene>
<proteinExistence type="predicted"/>
<organism evidence="2 3">
    <name type="scientific">Novacetimonas cocois</name>
    <dbReference type="NCBI Taxonomy" id="1747507"/>
    <lineage>
        <taxon>Bacteria</taxon>
        <taxon>Pseudomonadati</taxon>
        <taxon>Pseudomonadota</taxon>
        <taxon>Alphaproteobacteria</taxon>
        <taxon>Acetobacterales</taxon>
        <taxon>Acetobacteraceae</taxon>
        <taxon>Novacetimonas</taxon>
    </lineage>
</organism>
<dbReference type="OrthoDB" id="9780903at2"/>
<dbReference type="Proteomes" id="UP000252680">
    <property type="component" value="Unassembled WGS sequence"/>
</dbReference>
<dbReference type="PANTHER" id="PTHR43212:SF3">
    <property type="entry name" value="QUERCETIN 2,3-DIOXYGENASE"/>
    <property type="match status" value="1"/>
</dbReference>